<dbReference type="EC" id="3.6.1.22" evidence="4"/>
<dbReference type="NCBIfam" id="NF001299">
    <property type="entry name" value="PRK00241.1"/>
    <property type="match status" value="1"/>
</dbReference>
<evidence type="ECO:0000313" key="12">
    <source>
        <dbReference type="Proteomes" id="UP001205890"/>
    </source>
</evidence>
<comment type="cofactor">
    <cofactor evidence="1">
        <name>Mg(2+)</name>
        <dbReference type="ChEBI" id="CHEBI:18420"/>
    </cofactor>
</comment>
<dbReference type="PANTHER" id="PTHR42904:SF6">
    <property type="entry name" value="NAD-CAPPED RNA HYDROLASE NUDT12"/>
    <property type="match status" value="1"/>
</dbReference>
<sequence>MTLPLELSARLGYAQNGLDRLAEHRDDAARMEGLRASPLARTVVVAGDIPLLRRAGDGLDALFHLAEAEELGQLRETAFLGLDGDAPVFATLLDARAPDDQGQSALVSIDLRTLAVQGLLPPPALGRLAQAKSLLFWHQRHRFCAHCGQPTASAAAGWRRECPGCGAQHFPRTDPVAIMLAVRGDRCVLGRQARFAPMMYSCLAGFIEPGETVEDAVRRELHEEAGVRTSRVRYLASQPWPFPASLMIGCLALATSDELTVDSNELEDARWFTREEARAMLEGTHPAGLGCPPPIAIAHHIMRAWAVDGQEP</sequence>
<keyword evidence="8" id="KW-0520">NAD</keyword>
<name>A0ABT1L9H7_9HYPH</name>
<dbReference type="SUPFAM" id="SSF55811">
    <property type="entry name" value="Nudix"/>
    <property type="match status" value="1"/>
</dbReference>
<dbReference type="GO" id="GO:0016787">
    <property type="term" value="F:hydrolase activity"/>
    <property type="evidence" value="ECO:0007669"/>
    <property type="project" value="UniProtKB-KW"/>
</dbReference>
<protein>
    <recommendedName>
        <fullName evidence="4">NAD(+) diphosphatase</fullName>
        <ecNumber evidence="4">3.6.1.22</ecNumber>
    </recommendedName>
</protein>
<dbReference type="InterPro" id="IPR000086">
    <property type="entry name" value="NUDIX_hydrolase_dom"/>
</dbReference>
<proteinExistence type="inferred from homology"/>
<keyword evidence="12" id="KW-1185">Reference proteome</keyword>
<organism evidence="11 12">
    <name type="scientific">Alsobacter ponti</name>
    <dbReference type="NCBI Taxonomy" id="2962936"/>
    <lineage>
        <taxon>Bacteria</taxon>
        <taxon>Pseudomonadati</taxon>
        <taxon>Pseudomonadota</taxon>
        <taxon>Alphaproteobacteria</taxon>
        <taxon>Hyphomicrobiales</taxon>
        <taxon>Alsobacteraceae</taxon>
        <taxon>Alsobacter</taxon>
    </lineage>
</organism>
<dbReference type="Pfam" id="PF09296">
    <property type="entry name" value="NUDIX-like"/>
    <property type="match status" value="1"/>
</dbReference>
<dbReference type="PROSITE" id="PS51462">
    <property type="entry name" value="NUDIX"/>
    <property type="match status" value="1"/>
</dbReference>
<comment type="caution">
    <text evidence="11">The sequence shown here is derived from an EMBL/GenBank/DDBJ whole genome shotgun (WGS) entry which is preliminary data.</text>
</comment>
<dbReference type="InterPro" id="IPR015797">
    <property type="entry name" value="NUDIX_hydrolase-like_dom_sf"/>
</dbReference>
<evidence type="ECO:0000256" key="6">
    <source>
        <dbReference type="ARBA" id="ARBA00022801"/>
    </source>
</evidence>
<dbReference type="CDD" id="cd03429">
    <property type="entry name" value="NUDIX_NADH_pyrophosphatase_Nudt13"/>
    <property type="match status" value="1"/>
</dbReference>
<dbReference type="Gene3D" id="3.90.79.20">
    <property type="match status" value="1"/>
</dbReference>
<dbReference type="InterPro" id="IPR015375">
    <property type="entry name" value="NADH_PPase-like_N"/>
</dbReference>
<comment type="catalytic activity">
    <reaction evidence="9">
        <text>a 5'-end NAD(+)-phospho-ribonucleoside in mRNA + H2O = a 5'-end phospho-adenosine-phospho-ribonucleoside in mRNA + beta-nicotinamide D-ribonucleotide + 2 H(+)</text>
        <dbReference type="Rhea" id="RHEA:60876"/>
        <dbReference type="Rhea" id="RHEA-COMP:15698"/>
        <dbReference type="Rhea" id="RHEA-COMP:15719"/>
        <dbReference type="ChEBI" id="CHEBI:14649"/>
        <dbReference type="ChEBI" id="CHEBI:15377"/>
        <dbReference type="ChEBI" id="CHEBI:15378"/>
        <dbReference type="ChEBI" id="CHEBI:144029"/>
        <dbReference type="ChEBI" id="CHEBI:144051"/>
    </reaction>
    <physiologicalReaction direction="left-to-right" evidence="9">
        <dbReference type="Rhea" id="RHEA:60877"/>
    </physiologicalReaction>
</comment>
<comment type="similarity">
    <text evidence="3">Belongs to the Nudix hydrolase family. NudC subfamily.</text>
</comment>
<feature type="domain" description="Nudix hydrolase" evidence="10">
    <location>
        <begin position="171"/>
        <end position="297"/>
    </location>
</feature>
<dbReference type="Proteomes" id="UP001205890">
    <property type="component" value="Unassembled WGS sequence"/>
</dbReference>
<dbReference type="InterPro" id="IPR020084">
    <property type="entry name" value="NUDIX_hydrolase_CS"/>
</dbReference>
<evidence type="ECO:0000256" key="8">
    <source>
        <dbReference type="ARBA" id="ARBA00023027"/>
    </source>
</evidence>
<dbReference type="Gene3D" id="3.90.79.10">
    <property type="entry name" value="Nucleoside Triphosphate Pyrophosphohydrolase"/>
    <property type="match status" value="1"/>
</dbReference>
<dbReference type="PANTHER" id="PTHR42904">
    <property type="entry name" value="NUDIX HYDROLASE, NUDC SUBFAMILY"/>
    <property type="match status" value="1"/>
</dbReference>
<evidence type="ECO:0000256" key="1">
    <source>
        <dbReference type="ARBA" id="ARBA00001946"/>
    </source>
</evidence>
<comment type="cofactor">
    <cofactor evidence="2">
        <name>Zn(2+)</name>
        <dbReference type="ChEBI" id="CHEBI:29105"/>
    </cofactor>
</comment>
<keyword evidence="5" id="KW-0479">Metal-binding</keyword>
<evidence type="ECO:0000256" key="4">
    <source>
        <dbReference type="ARBA" id="ARBA00012381"/>
    </source>
</evidence>
<evidence type="ECO:0000259" key="10">
    <source>
        <dbReference type="PROSITE" id="PS51462"/>
    </source>
</evidence>
<evidence type="ECO:0000256" key="2">
    <source>
        <dbReference type="ARBA" id="ARBA00001947"/>
    </source>
</evidence>
<evidence type="ECO:0000313" key="11">
    <source>
        <dbReference type="EMBL" id="MCP8938144.1"/>
    </source>
</evidence>
<dbReference type="Pfam" id="PF09297">
    <property type="entry name" value="Zn_ribbon_NUD"/>
    <property type="match status" value="1"/>
</dbReference>
<evidence type="ECO:0000256" key="9">
    <source>
        <dbReference type="ARBA" id="ARBA00023679"/>
    </source>
</evidence>
<keyword evidence="7" id="KW-0460">Magnesium</keyword>
<keyword evidence="6 11" id="KW-0378">Hydrolase</keyword>
<dbReference type="InterPro" id="IPR015376">
    <property type="entry name" value="Znr_NADH_PPase"/>
</dbReference>
<dbReference type="InterPro" id="IPR049734">
    <property type="entry name" value="NudC-like_C"/>
</dbReference>
<dbReference type="InterPro" id="IPR050241">
    <property type="entry name" value="NAD-cap_RNA_hydrolase_NudC"/>
</dbReference>
<evidence type="ECO:0000256" key="5">
    <source>
        <dbReference type="ARBA" id="ARBA00022723"/>
    </source>
</evidence>
<reference evidence="11 12" key="1">
    <citation type="submission" date="2022-07" db="EMBL/GenBank/DDBJ databases">
        <authorList>
            <person name="Li W.-J."/>
            <person name="Deng Q.-Q."/>
        </authorList>
    </citation>
    <scope>NUCLEOTIDE SEQUENCE [LARGE SCALE GENOMIC DNA]</scope>
    <source>
        <strain evidence="11 12">SYSU M60028</strain>
    </source>
</reference>
<accession>A0ABT1L9H7</accession>
<evidence type="ECO:0000256" key="7">
    <source>
        <dbReference type="ARBA" id="ARBA00022842"/>
    </source>
</evidence>
<evidence type="ECO:0000256" key="3">
    <source>
        <dbReference type="ARBA" id="ARBA00009595"/>
    </source>
</evidence>
<dbReference type="EMBL" id="JANCLU010000004">
    <property type="protein sequence ID" value="MCP8938144.1"/>
    <property type="molecule type" value="Genomic_DNA"/>
</dbReference>
<gene>
    <name evidence="11" type="primary">nudC</name>
    <name evidence="11" type="ORF">NK718_06420</name>
</gene>
<dbReference type="Pfam" id="PF00293">
    <property type="entry name" value="NUDIX"/>
    <property type="match status" value="1"/>
</dbReference>
<dbReference type="PROSITE" id="PS00893">
    <property type="entry name" value="NUDIX_BOX"/>
    <property type="match status" value="1"/>
</dbReference>
<dbReference type="RefSeq" id="WP_254739745.1">
    <property type="nucleotide sequence ID" value="NZ_JANCLU010000004.1"/>
</dbReference>